<dbReference type="CDD" id="cd02801">
    <property type="entry name" value="DUS_like_FMN"/>
    <property type="match status" value="1"/>
</dbReference>
<dbReference type="EMBL" id="OB685397">
    <property type="protein sequence ID" value="CAD7237170.1"/>
    <property type="molecule type" value="Genomic_DNA"/>
</dbReference>
<dbReference type="AlphaFoldDB" id="A0A7R8WXI6"/>
<evidence type="ECO:0000256" key="6">
    <source>
        <dbReference type="ARBA" id="ARBA00022694"/>
    </source>
</evidence>
<evidence type="ECO:0000256" key="9">
    <source>
        <dbReference type="ARBA" id="ARBA00048266"/>
    </source>
</evidence>
<evidence type="ECO:0000256" key="2">
    <source>
        <dbReference type="ARBA" id="ARBA00005451"/>
    </source>
</evidence>
<dbReference type="PROSITE" id="PS01136">
    <property type="entry name" value="UPF0034"/>
    <property type="match status" value="1"/>
</dbReference>
<dbReference type="Gene3D" id="3.20.20.70">
    <property type="entry name" value="Aldolase class I"/>
    <property type="match status" value="1"/>
</dbReference>
<dbReference type="Gene3D" id="1.10.1200.80">
    <property type="entry name" value="Putative flavin oxidoreducatase, domain 2"/>
    <property type="match status" value="1"/>
</dbReference>
<organism evidence="14">
    <name type="scientific">Cyprideis torosa</name>
    <dbReference type="NCBI Taxonomy" id="163714"/>
    <lineage>
        <taxon>Eukaryota</taxon>
        <taxon>Metazoa</taxon>
        <taxon>Ecdysozoa</taxon>
        <taxon>Arthropoda</taxon>
        <taxon>Crustacea</taxon>
        <taxon>Oligostraca</taxon>
        <taxon>Ostracoda</taxon>
        <taxon>Podocopa</taxon>
        <taxon>Podocopida</taxon>
        <taxon>Cytherocopina</taxon>
        <taxon>Cytheroidea</taxon>
        <taxon>Cytherideidae</taxon>
        <taxon>Cyprideis</taxon>
    </lineage>
</organism>
<reference evidence="14" key="1">
    <citation type="submission" date="2020-11" db="EMBL/GenBank/DDBJ databases">
        <authorList>
            <person name="Tran Van P."/>
        </authorList>
    </citation>
    <scope>NUCLEOTIDE SEQUENCE</scope>
</reference>
<dbReference type="InterPro" id="IPR018517">
    <property type="entry name" value="tRNA_hU_synthase_CS"/>
</dbReference>
<dbReference type="GO" id="GO:0003723">
    <property type="term" value="F:RNA binding"/>
    <property type="evidence" value="ECO:0007669"/>
    <property type="project" value="TreeGrafter"/>
</dbReference>
<evidence type="ECO:0000313" key="14">
    <source>
        <dbReference type="EMBL" id="CAD7237170.1"/>
    </source>
</evidence>
<evidence type="ECO:0000256" key="4">
    <source>
        <dbReference type="ARBA" id="ARBA00022630"/>
    </source>
</evidence>
<evidence type="ECO:0000256" key="12">
    <source>
        <dbReference type="ARBA" id="ARBA00049513"/>
    </source>
</evidence>
<evidence type="ECO:0000256" key="11">
    <source>
        <dbReference type="ARBA" id="ARBA00049447"/>
    </source>
</evidence>
<gene>
    <name evidence="14" type="ORF">CTOB1V02_LOCUS14985</name>
</gene>
<feature type="domain" description="DUS-like FMN-binding" evidence="13">
    <location>
        <begin position="1"/>
        <end position="269"/>
    </location>
</feature>
<comment type="catalytic activity">
    <reaction evidence="12">
        <text>5,6-dihydrouridine(47) in tRNA + NADP(+) = uridine(47) in tRNA + NADPH + H(+)</text>
        <dbReference type="Rhea" id="RHEA:53360"/>
        <dbReference type="Rhea" id="RHEA-COMP:13539"/>
        <dbReference type="Rhea" id="RHEA-COMP:13540"/>
        <dbReference type="ChEBI" id="CHEBI:15378"/>
        <dbReference type="ChEBI" id="CHEBI:57783"/>
        <dbReference type="ChEBI" id="CHEBI:58349"/>
        <dbReference type="ChEBI" id="CHEBI:65315"/>
        <dbReference type="ChEBI" id="CHEBI:74443"/>
        <dbReference type="EC" id="1.3.1.89"/>
    </reaction>
    <physiologicalReaction direction="right-to-left" evidence="12">
        <dbReference type="Rhea" id="RHEA:53362"/>
    </physiologicalReaction>
</comment>
<dbReference type="InterPro" id="IPR013785">
    <property type="entry name" value="Aldolase_TIM"/>
</dbReference>
<comment type="cofactor">
    <cofactor evidence="1">
        <name>FMN</name>
        <dbReference type="ChEBI" id="CHEBI:58210"/>
    </cofactor>
</comment>
<dbReference type="InterPro" id="IPR024036">
    <property type="entry name" value="tRNA-dHydroUridine_Synthase_C"/>
</dbReference>
<comment type="catalytic activity">
    <reaction evidence="11">
        <text>a 5,6-dihydrouridine in mRNA + NADP(+) = a uridine in mRNA + NADPH + H(+)</text>
        <dbReference type="Rhea" id="RHEA:69855"/>
        <dbReference type="Rhea" id="RHEA-COMP:14658"/>
        <dbReference type="Rhea" id="RHEA-COMP:17789"/>
        <dbReference type="ChEBI" id="CHEBI:15378"/>
        <dbReference type="ChEBI" id="CHEBI:57783"/>
        <dbReference type="ChEBI" id="CHEBI:58349"/>
        <dbReference type="ChEBI" id="CHEBI:65315"/>
        <dbReference type="ChEBI" id="CHEBI:74443"/>
    </reaction>
    <physiologicalReaction direction="right-to-left" evidence="11">
        <dbReference type="Rhea" id="RHEA:69857"/>
    </physiologicalReaction>
</comment>
<keyword evidence="4" id="KW-0285">Flavoprotein</keyword>
<feature type="non-terminal residue" evidence="14">
    <location>
        <position position="269"/>
    </location>
</feature>
<dbReference type="InterPro" id="IPR035587">
    <property type="entry name" value="DUS-like_FMN-bd"/>
</dbReference>
<comment type="catalytic activity">
    <reaction evidence="9">
        <text>5,6-dihydrouridine(47) in tRNA + NAD(+) = uridine(47) in tRNA + NADH + H(+)</text>
        <dbReference type="Rhea" id="RHEA:53364"/>
        <dbReference type="Rhea" id="RHEA-COMP:13539"/>
        <dbReference type="Rhea" id="RHEA-COMP:13540"/>
        <dbReference type="ChEBI" id="CHEBI:15378"/>
        <dbReference type="ChEBI" id="CHEBI:57540"/>
        <dbReference type="ChEBI" id="CHEBI:57945"/>
        <dbReference type="ChEBI" id="CHEBI:65315"/>
        <dbReference type="ChEBI" id="CHEBI:74443"/>
        <dbReference type="EC" id="1.3.1.89"/>
    </reaction>
    <physiologicalReaction direction="right-to-left" evidence="9">
        <dbReference type="Rhea" id="RHEA:53366"/>
    </physiologicalReaction>
</comment>
<keyword evidence="8" id="KW-0560">Oxidoreductase</keyword>
<name>A0A7R8WXI6_9CRUS</name>
<comment type="similarity">
    <text evidence="2">Belongs to the Dus family. Dus3 subfamily.</text>
</comment>
<dbReference type="EC" id="1.3.1.89" evidence="3"/>
<proteinExistence type="inferred from homology"/>
<protein>
    <recommendedName>
        <fullName evidence="3">tRNA-dihydrouridine(47) synthase [NAD(P)(+)]</fullName>
        <ecNumber evidence="3">1.3.1.89</ecNumber>
    </recommendedName>
</protein>
<dbReference type="GO" id="GO:0102265">
    <property type="term" value="F:tRNA-dihydrouridine47 synthase activity"/>
    <property type="evidence" value="ECO:0007669"/>
    <property type="project" value="UniProtKB-EC"/>
</dbReference>
<dbReference type="Pfam" id="PF01207">
    <property type="entry name" value="Dus"/>
    <property type="match status" value="1"/>
</dbReference>
<sequence>MAGVSDRPFRDSCRRFGAAYAVAEMSAGRLDLLDTGKSRQRLPMADEASPRVVQIVGNDPAQMAAAARHNAAIGAEIIDINFGCPAKKVCRKAAGSALLADPPLVERIVATVADAVDVPVTIKMRTGPEPGWRNGVEVARLAERAGAQMIAVHGRTRACAFKGAVEYETIRAIREAVTVPLIANGDIDNSEQAQRVLALTGADAVMIGRGAYGRPWVFQELIAAEEGDQWQIDPAERRQAILDHIAAIHAHYGEPLGVRIARKHIAWYL</sequence>
<dbReference type="NCBIfam" id="TIGR00737">
    <property type="entry name" value="nifR3_yhdG"/>
    <property type="match status" value="1"/>
</dbReference>
<evidence type="ECO:0000256" key="7">
    <source>
        <dbReference type="ARBA" id="ARBA00022857"/>
    </source>
</evidence>
<dbReference type="OrthoDB" id="272303at2759"/>
<keyword evidence="7" id="KW-0521">NADP</keyword>
<dbReference type="InterPro" id="IPR004652">
    <property type="entry name" value="DusB-like"/>
</dbReference>
<evidence type="ECO:0000259" key="13">
    <source>
        <dbReference type="Pfam" id="PF01207"/>
    </source>
</evidence>
<evidence type="ECO:0000256" key="5">
    <source>
        <dbReference type="ARBA" id="ARBA00022643"/>
    </source>
</evidence>
<dbReference type="GO" id="GO:0050660">
    <property type="term" value="F:flavin adenine dinucleotide binding"/>
    <property type="evidence" value="ECO:0007669"/>
    <property type="project" value="InterPro"/>
</dbReference>
<accession>A0A7R8WXI6</accession>
<keyword evidence="6" id="KW-0819">tRNA processing</keyword>
<evidence type="ECO:0000256" key="10">
    <source>
        <dbReference type="ARBA" id="ARBA00048342"/>
    </source>
</evidence>
<evidence type="ECO:0000256" key="3">
    <source>
        <dbReference type="ARBA" id="ARBA00012376"/>
    </source>
</evidence>
<dbReference type="PANTHER" id="PTHR45846">
    <property type="entry name" value="TRNA-DIHYDROURIDINE(47) SYNTHASE [NAD(P)(+)]-LIKE"/>
    <property type="match status" value="1"/>
</dbReference>
<dbReference type="PANTHER" id="PTHR45846:SF1">
    <property type="entry name" value="TRNA-DIHYDROURIDINE(47) SYNTHASE [NAD(P)(+)]-LIKE"/>
    <property type="match status" value="1"/>
</dbReference>
<keyword evidence="5" id="KW-0288">FMN</keyword>
<evidence type="ECO:0000256" key="8">
    <source>
        <dbReference type="ARBA" id="ARBA00023002"/>
    </source>
</evidence>
<dbReference type="SUPFAM" id="SSF51395">
    <property type="entry name" value="FMN-linked oxidoreductases"/>
    <property type="match status" value="1"/>
</dbReference>
<evidence type="ECO:0000256" key="1">
    <source>
        <dbReference type="ARBA" id="ARBA00001917"/>
    </source>
</evidence>
<comment type="catalytic activity">
    <reaction evidence="10">
        <text>a 5,6-dihydrouridine in mRNA + NAD(+) = a uridine in mRNA + NADH + H(+)</text>
        <dbReference type="Rhea" id="RHEA:69851"/>
        <dbReference type="Rhea" id="RHEA-COMP:14658"/>
        <dbReference type="Rhea" id="RHEA-COMP:17789"/>
        <dbReference type="ChEBI" id="CHEBI:15378"/>
        <dbReference type="ChEBI" id="CHEBI:57540"/>
        <dbReference type="ChEBI" id="CHEBI:57945"/>
        <dbReference type="ChEBI" id="CHEBI:65315"/>
        <dbReference type="ChEBI" id="CHEBI:74443"/>
    </reaction>
    <physiologicalReaction direction="right-to-left" evidence="10">
        <dbReference type="Rhea" id="RHEA:69853"/>
    </physiologicalReaction>
</comment>